<dbReference type="PROSITE" id="PS00409">
    <property type="entry name" value="PROKAR_NTER_METHYL"/>
    <property type="match status" value="1"/>
</dbReference>
<evidence type="ECO:0000313" key="3">
    <source>
        <dbReference type="Proteomes" id="UP000280271"/>
    </source>
</evidence>
<dbReference type="Gene3D" id="3.30.700.10">
    <property type="entry name" value="Glycoprotein, Type 4 Pilin"/>
    <property type="match status" value="1"/>
</dbReference>
<dbReference type="InterPro" id="IPR031982">
    <property type="entry name" value="PilE-like"/>
</dbReference>
<dbReference type="InterPro" id="IPR012902">
    <property type="entry name" value="N_methyl_site"/>
</dbReference>
<accession>A0ABX9TV94</accession>
<keyword evidence="1" id="KW-1133">Transmembrane helix</keyword>
<dbReference type="EMBL" id="RCHC01000009">
    <property type="protein sequence ID" value="RLL21497.1"/>
    <property type="molecule type" value="Genomic_DNA"/>
</dbReference>
<organism evidence="2 3">
    <name type="scientific">Acinetobacter chengduensis</name>
    <dbReference type="NCBI Taxonomy" id="2420890"/>
    <lineage>
        <taxon>Bacteria</taxon>
        <taxon>Pseudomonadati</taxon>
        <taxon>Pseudomonadota</taxon>
        <taxon>Gammaproteobacteria</taxon>
        <taxon>Moraxellales</taxon>
        <taxon>Moraxellaceae</taxon>
        <taxon>Acinetobacter</taxon>
    </lineage>
</organism>
<comment type="caution">
    <text evidence="2">The sequence shown here is derived from an EMBL/GenBank/DDBJ whole genome shotgun (WGS) entry which is preliminary data.</text>
</comment>
<feature type="transmembrane region" description="Helical" evidence="1">
    <location>
        <begin position="7"/>
        <end position="28"/>
    </location>
</feature>
<evidence type="ECO:0000256" key="1">
    <source>
        <dbReference type="SAM" id="Phobius"/>
    </source>
</evidence>
<evidence type="ECO:0000313" key="2">
    <source>
        <dbReference type="EMBL" id="RLL21497.1"/>
    </source>
</evidence>
<keyword evidence="1" id="KW-0812">Transmembrane</keyword>
<dbReference type="NCBIfam" id="TIGR02532">
    <property type="entry name" value="IV_pilin_GFxxxE"/>
    <property type="match status" value="1"/>
</dbReference>
<dbReference type="Proteomes" id="UP000280271">
    <property type="component" value="Unassembled WGS sequence"/>
</dbReference>
<dbReference type="InterPro" id="IPR045584">
    <property type="entry name" value="Pilin-like"/>
</dbReference>
<dbReference type="Pfam" id="PF16732">
    <property type="entry name" value="ComP_DUS"/>
    <property type="match status" value="1"/>
</dbReference>
<keyword evidence="1" id="KW-0472">Membrane</keyword>
<protein>
    <submittedName>
        <fullName evidence="2">Prepilin-type N-terminal cleavage/methylation domain-containing protein</fullName>
    </submittedName>
</protein>
<dbReference type="SUPFAM" id="SSF54523">
    <property type="entry name" value="Pili subunits"/>
    <property type="match status" value="1"/>
</dbReference>
<name>A0ABX9TV94_9GAMM</name>
<sequence>MMSEKKGFTLLEMMIVVMIVGIIAAVAFPSYQVFVRKSQENNAQQEIQKIVKDLEHQKSRQFSYLGFALSPDPLYLPYGATSTTAKYKIEVMDGDSSDTSPIKLNATTAPLGKNWVIRALSTDGKIYSYLINSNGMSCKNKTYANVKFTTCGTGSEAWKLP</sequence>
<reference evidence="2 3" key="1">
    <citation type="submission" date="2018-09" db="EMBL/GenBank/DDBJ databases">
        <title>The draft genome of Acinetobacter sp. strains.</title>
        <authorList>
            <person name="Qin J."/>
            <person name="Feng Y."/>
            <person name="Zong Z."/>
        </authorList>
    </citation>
    <scope>NUCLEOTIDE SEQUENCE [LARGE SCALE GENOMIC DNA]</scope>
    <source>
        <strain evidence="2 3">WCHAc060005</strain>
    </source>
</reference>
<keyword evidence="3" id="KW-1185">Reference proteome</keyword>
<proteinExistence type="predicted"/>
<gene>
    <name evidence="2" type="ORF">D9K81_09685</name>
</gene>
<dbReference type="Pfam" id="PF07963">
    <property type="entry name" value="N_methyl"/>
    <property type="match status" value="1"/>
</dbReference>